<reference evidence="1" key="1">
    <citation type="journal article" date="2020" name="Nature">
        <title>Giant virus diversity and host interactions through global metagenomics.</title>
        <authorList>
            <person name="Schulz F."/>
            <person name="Roux S."/>
            <person name="Paez-Espino D."/>
            <person name="Jungbluth S."/>
            <person name="Walsh D.A."/>
            <person name="Denef V.J."/>
            <person name="McMahon K.D."/>
            <person name="Konstantinidis K.T."/>
            <person name="Eloe-Fadrosh E.A."/>
            <person name="Kyrpides N.C."/>
            <person name="Woyke T."/>
        </authorList>
    </citation>
    <scope>NUCLEOTIDE SEQUENCE</scope>
    <source>
        <strain evidence="1">GVMAG-M-3300023179-150</strain>
    </source>
</reference>
<accession>A0A6C0E7V6</accession>
<evidence type="ECO:0000313" key="1">
    <source>
        <dbReference type="EMBL" id="QHT25164.1"/>
    </source>
</evidence>
<protein>
    <submittedName>
        <fullName evidence="1">Uncharacterized protein</fullName>
    </submittedName>
</protein>
<sequence>MVYNISIQSYHMATYLYGKLNIPSKENPRLDPLSTLVKLAILSKKPEGTKLSLESNYINFTEPSHWIVQGIIRTYQRDSYNDLRDLTKTLHKAVDWYSNDPTIETIIKLAIQGLEMLKKTYGKTGKADAVQSYIDILNGIKKEDLSLAKDPNSEGTLDDIKLHQILKEVWDKNDISIILGFFERIEKASSDEEINDSIKGIEVILKSNHKKIEQQVRILSSIQ</sequence>
<name>A0A6C0E7V6_9ZZZZ</name>
<dbReference type="AlphaFoldDB" id="A0A6C0E7V6"/>
<dbReference type="EMBL" id="MN739757">
    <property type="protein sequence ID" value="QHT25164.1"/>
    <property type="molecule type" value="Genomic_DNA"/>
</dbReference>
<proteinExistence type="predicted"/>
<organism evidence="1">
    <name type="scientific">viral metagenome</name>
    <dbReference type="NCBI Taxonomy" id="1070528"/>
    <lineage>
        <taxon>unclassified sequences</taxon>
        <taxon>metagenomes</taxon>
        <taxon>organismal metagenomes</taxon>
    </lineage>
</organism>